<gene>
    <name evidence="7" type="primary">nhaR</name>
    <name evidence="7" type="ORF">M8T91_07755</name>
</gene>
<dbReference type="InterPro" id="IPR036388">
    <property type="entry name" value="WH-like_DNA-bd_sf"/>
</dbReference>
<dbReference type="Gene3D" id="1.10.10.10">
    <property type="entry name" value="Winged helix-like DNA-binding domain superfamily/Winged helix DNA-binding domain"/>
    <property type="match status" value="1"/>
</dbReference>
<proteinExistence type="inferred from homology"/>
<evidence type="ECO:0000313" key="7">
    <source>
        <dbReference type="EMBL" id="WKD51303.1"/>
    </source>
</evidence>
<name>A0ABY9EGQ8_9GAMM</name>
<dbReference type="Pfam" id="PF00126">
    <property type="entry name" value="HTH_1"/>
    <property type="match status" value="1"/>
</dbReference>
<dbReference type="RefSeq" id="WP_301418448.1">
    <property type="nucleotide sequence ID" value="NZ_CP098023.1"/>
</dbReference>
<sequence length="309" mass="34810">MAQQLNYNHLRYFYTIASEGSIVKAAKVLHLSPQTISGQLTVFENYLGVQLFERKGKRLVMNQSGKMVYGYAEDIFSLGAELQQRINAVDSSQPFVFNVGVTDVIPKILAVDILKNSFDLEGPIKLVCREGDFDSLLSELALNQLDLVLSDRPLAPGVPIRAYNHLLGECGLSFYADTQSARKLRKGFPESLHQHPFLICGDKSNQKINLQSWFNQKQIHPAITAEFDDSAMMKYFGQSGYGVFCTPRIIEKHVSRQYGVSVIGRTTQVTERFYAISPERKVKHPGVKMLVEAAEKIFARNPEDSKIMR</sequence>
<dbReference type="InterPro" id="IPR000847">
    <property type="entry name" value="LysR_HTH_N"/>
</dbReference>
<keyword evidence="4" id="KW-0010">Activator</keyword>
<evidence type="ECO:0000256" key="2">
    <source>
        <dbReference type="ARBA" id="ARBA00023015"/>
    </source>
</evidence>
<evidence type="ECO:0000313" key="8">
    <source>
        <dbReference type="Proteomes" id="UP001321520"/>
    </source>
</evidence>
<evidence type="ECO:0000259" key="6">
    <source>
        <dbReference type="PROSITE" id="PS50931"/>
    </source>
</evidence>
<protein>
    <submittedName>
        <fullName evidence="7">Transcriptional activator NhaR</fullName>
    </submittedName>
</protein>
<keyword evidence="8" id="KW-1185">Reference proteome</keyword>
<evidence type="ECO:0000256" key="1">
    <source>
        <dbReference type="ARBA" id="ARBA00009437"/>
    </source>
</evidence>
<keyword evidence="3" id="KW-0238">DNA-binding</keyword>
<evidence type="ECO:0000256" key="5">
    <source>
        <dbReference type="ARBA" id="ARBA00023163"/>
    </source>
</evidence>
<evidence type="ECO:0000256" key="4">
    <source>
        <dbReference type="ARBA" id="ARBA00023159"/>
    </source>
</evidence>
<reference evidence="7 8" key="1">
    <citation type="submission" date="2022-05" db="EMBL/GenBank/DDBJ databases">
        <title>Microbulbifer sp. nov., isolated from sponge.</title>
        <authorList>
            <person name="Gao L."/>
        </authorList>
    </citation>
    <scope>NUCLEOTIDE SEQUENCE [LARGE SCALE GENOMIC DNA]</scope>
    <source>
        <strain evidence="7 8">MI-G</strain>
    </source>
</reference>
<dbReference type="Pfam" id="PF03466">
    <property type="entry name" value="LysR_substrate"/>
    <property type="match status" value="1"/>
</dbReference>
<dbReference type="SUPFAM" id="SSF46785">
    <property type="entry name" value="Winged helix' DNA-binding domain"/>
    <property type="match status" value="1"/>
</dbReference>
<dbReference type="InterPro" id="IPR036390">
    <property type="entry name" value="WH_DNA-bd_sf"/>
</dbReference>
<dbReference type="PANTHER" id="PTHR30293">
    <property type="entry name" value="TRANSCRIPTIONAL REGULATORY PROTEIN NAC-RELATED"/>
    <property type="match status" value="1"/>
</dbReference>
<dbReference type="SUPFAM" id="SSF53850">
    <property type="entry name" value="Periplasmic binding protein-like II"/>
    <property type="match status" value="1"/>
</dbReference>
<keyword evidence="5" id="KW-0804">Transcription</keyword>
<organism evidence="7 8">
    <name type="scientific">Microbulbifer spongiae</name>
    <dbReference type="NCBI Taxonomy" id="2944933"/>
    <lineage>
        <taxon>Bacteria</taxon>
        <taxon>Pseudomonadati</taxon>
        <taxon>Pseudomonadota</taxon>
        <taxon>Gammaproteobacteria</taxon>
        <taxon>Cellvibrionales</taxon>
        <taxon>Microbulbiferaceae</taxon>
        <taxon>Microbulbifer</taxon>
    </lineage>
</organism>
<dbReference type="InterPro" id="IPR005119">
    <property type="entry name" value="LysR_subst-bd"/>
</dbReference>
<accession>A0ABY9EGQ8</accession>
<evidence type="ECO:0000256" key="3">
    <source>
        <dbReference type="ARBA" id="ARBA00023125"/>
    </source>
</evidence>
<comment type="similarity">
    <text evidence="1">Belongs to the LysR transcriptional regulatory family.</text>
</comment>
<keyword evidence="2" id="KW-0805">Transcription regulation</keyword>
<dbReference type="EMBL" id="CP098023">
    <property type="protein sequence ID" value="WKD51303.1"/>
    <property type="molecule type" value="Genomic_DNA"/>
</dbReference>
<dbReference type="PANTHER" id="PTHR30293:SF2">
    <property type="entry name" value="TRANSCRIPTIONAL ACTIVATOR PROTEIN NHAR"/>
    <property type="match status" value="1"/>
</dbReference>
<dbReference type="Proteomes" id="UP001321520">
    <property type="component" value="Chromosome"/>
</dbReference>
<feature type="domain" description="HTH lysR-type" evidence="6">
    <location>
        <begin position="5"/>
        <end position="62"/>
    </location>
</feature>
<dbReference type="PROSITE" id="PS50931">
    <property type="entry name" value="HTH_LYSR"/>
    <property type="match status" value="1"/>
</dbReference>
<dbReference type="Gene3D" id="3.40.190.10">
    <property type="entry name" value="Periplasmic binding protein-like II"/>
    <property type="match status" value="1"/>
</dbReference>
<dbReference type="NCBIfam" id="NF008284">
    <property type="entry name" value="PRK11062.1"/>
    <property type="match status" value="1"/>
</dbReference>